<dbReference type="InterPro" id="IPR036691">
    <property type="entry name" value="Endo/exonu/phosph_ase_sf"/>
</dbReference>
<dbReference type="EMBL" id="JAHUZN010000001">
    <property type="protein sequence ID" value="KAG8503251.1"/>
    <property type="molecule type" value="Genomic_DNA"/>
</dbReference>
<proteinExistence type="predicted"/>
<protein>
    <recommendedName>
        <fullName evidence="3">Endonuclease/exonuclease/phosphatase domain-containing protein</fullName>
    </recommendedName>
</protein>
<dbReference type="PANTHER" id="PTHR33710:SF62">
    <property type="entry name" value="DUF4283 DOMAIN PROTEIN"/>
    <property type="match status" value="1"/>
</dbReference>
<dbReference type="OrthoDB" id="1113909at2759"/>
<dbReference type="PANTHER" id="PTHR33710">
    <property type="entry name" value="BNAC02G09200D PROTEIN"/>
    <property type="match status" value="1"/>
</dbReference>
<dbReference type="AlphaFoldDB" id="A0A8J5ZLF2"/>
<dbReference type="SUPFAM" id="SSF56219">
    <property type="entry name" value="DNase I-like"/>
    <property type="match status" value="1"/>
</dbReference>
<keyword evidence="2" id="KW-1185">Reference proteome</keyword>
<accession>A0A8J5ZLF2</accession>
<sequence length="143" mass="16557">MLEVYSILRGTGRAMMGIFLEFFVAIDDCLDVLWLVFLDLGYRWVWFTWEKGQIDIYERLDIGVANEACYQLFPQFKVSHLSWPFSDHCPIMVDTRSSTGTPSGMWNFKFEATWLLEASCEAKECLLGLVLDRLRTVNKGLLV</sequence>
<dbReference type="Proteomes" id="UP000701853">
    <property type="component" value="Chromosome 1"/>
</dbReference>
<reference evidence="1 2" key="1">
    <citation type="journal article" date="2021" name="bioRxiv">
        <title>The Gossypium anomalum genome as a resource for cotton improvement and evolutionary analysis of hybrid incompatibility.</title>
        <authorList>
            <person name="Grover C.E."/>
            <person name="Yuan D."/>
            <person name="Arick M.A."/>
            <person name="Miller E.R."/>
            <person name="Hu G."/>
            <person name="Peterson D.G."/>
            <person name="Wendel J.F."/>
            <person name="Udall J.A."/>
        </authorList>
    </citation>
    <scope>NUCLEOTIDE SEQUENCE [LARGE SCALE GENOMIC DNA]</scope>
    <source>
        <strain evidence="1">JFW-Udall</strain>
        <tissue evidence="1">Leaf</tissue>
    </source>
</reference>
<evidence type="ECO:0008006" key="3">
    <source>
        <dbReference type="Google" id="ProtNLM"/>
    </source>
</evidence>
<comment type="caution">
    <text evidence="1">The sequence shown here is derived from an EMBL/GenBank/DDBJ whole genome shotgun (WGS) entry which is preliminary data.</text>
</comment>
<organism evidence="1 2">
    <name type="scientific">Gossypium anomalum</name>
    <dbReference type="NCBI Taxonomy" id="47600"/>
    <lineage>
        <taxon>Eukaryota</taxon>
        <taxon>Viridiplantae</taxon>
        <taxon>Streptophyta</taxon>
        <taxon>Embryophyta</taxon>
        <taxon>Tracheophyta</taxon>
        <taxon>Spermatophyta</taxon>
        <taxon>Magnoliopsida</taxon>
        <taxon>eudicotyledons</taxon>
        <taxon>Gunneridae</taxon>
        <taxon>Pentapetalae</taxon>
        <taxon>rosids</taxon>
        <taxon>malvids</taxon>
        <taxon>Malvales</taxon>
        <taxon>Malvaceae</taxon>
        <taxon>Malvoideae</taxon>
        <taxon>Gossypium</taxon>
    </lineage>
</organism>
<evidence type="ECO:0000313" key="1">
    <source>
        <dbReference type="EMBL" id="KAG8503251.1"/>
    </source>
</evidence>
<evidence type="ECO:0000313" key="2">
    <source>
        <dbReference type="Proteomes" id="UP000701853"/>
    </source>
</evidence>
<gene>
    <name evidence="1" type="ORF">CXB51_001231</name>
</gene>
<name>A0A8J5ZLF2_9ROSI</name>